<feature type="non-terminal residue" evidence="1">
    <location>
        <position position="1"/>
    </location>
</feature>
<dbReference type="EMBL" id="FUXF01000027">
    <property type="protein sequence ID" value="SJZ61179.1"/>
    <property type="molecule type" value="Genomic_DNA"/>
</dbReference>
<organism evidence="1 2">
    <name type="scientific">Mycoplasmopsis verecunda</name>
    <dbReference type="NCBI Taxonomy" id="171291"/>
    <lineage>
        <taxon>Bacteria</taxon>
        <taxon>Bacillati</taxon>
        <taxon>Mycoplasmatota</taxon>
        <taxon>Mycoplasmoidales</taxon>
        <taxon>Metamycoplasmataceae</taxon>
        <taxon>Mycoplasmopsis</taxon>
    </lineage>
</organism>
<dbReference type="Proteomes" id="UP000190389">
    <property type="component" value="Unassembled WGS sequence"/>
</dbReference>
<dbReference type="AlphaFoldDB" id="A0A1T4M2F1"/>
<reference evidence="2" key="1">
    <citation type="submission" date="2017-02" db="EMBL/GenBank/DDBJ databases">
        <authorList>
            <person name="Varghese N."/>
            <person name="Submissions S."/>
        </authorList>
    </citation>
    <scope>NUCLEOTIDE SEQUENCE [LARGE SCALE GENOMIC DNA]</scope>
    <source>
        <strain evidence="2">ATCC 27862</strain>
    </source>
</reference>
<protein>
    <submittedName>
        <fullName evidence="1">Uncharacterized protein</fullName>
    </submittedName>
</protein>
<accession>A0A1T4M2F1</accession>
<proteinExistence type="predicted"/>
<gene>
    <name evidence="1" type="ORF">SAMN02745154_00614</name>
</gene>
<sequence length="83" mass="9964">ISTAQNKNSLTTKYVNYLNYKADFYEKNIKEWYDLNLSYKTPDLTVEQYRNSMIDFITTDNIENLNKITSKLNNWFYSMKAII</sequence>
<keyword evidence="2" id="KW-1185">Reference proteome</keyword>
<evidence type="ECO:0000313" key="2">
    <source>
        <dbReference type="Proteomes" id="UP000190389"/>
    </source>
</evidence>
<name>A0A1T4M2F1_9BACT</name>
<dbReference type="RefSeq" id="WP_159442415.1">
    <property type="nucleotide sequence ID" value="NZ_FUXF01000027.1"/>
</dbReference>
<evidence type="ECO:0000313" key="1">
    <source>
        <dbReference type="EMBL" id="SJZ61179.1"/>
    </source>
</evidence>